<sequence>MALTENEDWEVKKEALLNLLGYLCDQLRAERHFDYLRSFRIISRSDTEEIGHKITSRCRAECLIDHVASHPKGFDTLMGSLQRDGTQPHVQQRLRNEYQRCYNAHVASKQAGGKAVSECTHWPVVAHPEGECSLESKLNTGCNNYRHSVSLPDGQQSCNESIKRSMSKSLSQPPVSMANWSVSDKHPTSGTADGSTSPTRRIDSHAVAPQSMWGQATENEDGSAPQSLHSQVEVEKQLLGGITTRVWPLGLGPNRLPRPGELGGPALPPELLAKRGETPSHE</sequence>
<evidence type="ECO:0000259" key="2">
    <source>
        <dbReference type="PROSITE" id="PS50209"/>
    </source>
</evidence>
<proteinExistence type="predicted"/>
<dbReference type="InterPro" id="IPR011029">
    <property type="entry name" value="DEATH-like_dom_sf"/>
</dbReference>
<evidence type="ECO:0000313" key="3">
    <source>
        <dbReference type="Ensembl" id="ENSEBUP00000020780.1"/>
    </source>
</evidence>
<dbReference type="GO" id="GO:2001238">
    <property type="term" value="P:positive regulation of extrinsic apoptotic signaling pathway"/>
    <property type="evidence" value="ECO:0007669"/>
    <property type="project" value="TreeGrafter"/>
</dbReference>
<dbReference type="PROSITE" id="PS50209">
    <property type="entry name" value="CARD"/>
    <property type="match status" value="1"/>
</dbReference>
<dbReference type="GO" id="GO:0003713">
    <property type="term" value="F:transcription coactivator activity"/>
    <property type="evidence" value="ECO:0007669"/>
    <property type="project" value="TreeGrafter"/>
</dbReference>
<feature type="compositionally biased region" description="Polar residues" evidence="1">
    <location>
        <begin position="149"/>
        <end position="160"/>
    </location>
</feature>
<dbReference type="GO" id="GO:0051059">
    <property type="term" value="F:NF-kappaB binding"/>
    <property type="evidence" value="ECO:0007669"/>
    <property type="project" value="TreeGrafter"/>
</dbReference>
<dbReference type="AlphaFoldDB" id="A0A8C4QWM1"/>
<dbReference type="GO" id="GO:0002250">
    <property type="term" value="P:adaptive immune response"/>
    <property type="evidence" value="ECO:0007669"/>
    <property type="project" value="TreeGrafter"/>
</dbReference>
<dbReference type="GO" id="GO:0005829">
    <property type="term" value="C:cytosol"/>
    <property type="evidence" value="ECO:0007669"/>
    <property type="project" value="TreeGrafter"/>
</dbReference>
<feature type="region of interest" description="Disordered" evidence="1">
    <location>
        <begin position="246"/>
        <end position="282"/>
    </location>
</feature>
<dbReference type="GO" id="GO:0006915">
    <property type="term" value="P:apoptotic process"/>
    <property type="evidence" value="ECO:0007669"/>
    <property type="project" value="InterPro"/>
</dbReference>
<dbReference type="Proteomes" id="UP000694388">
    <property type="component" value="Unplaced"/>
</dbReference>
<feature type="compositionally biased region" description="Polar residues" evidence="1">
    <location>
        <begin position="167"/>
        <end position="199"/>
    </location>
</feature>
<accession>A0A8C4QWM1</accession>
<reference evidence="3" key="1">
    <citation type="submission" date="2025-08" db="UniProtKB">
        <authorList>
            <consortium name="Ensembl"/>
        </authorList>
    </citation>
    <scope>IDENTIFICATION</scope>
</reference>
<dbReference type="Ensembl" id="ENSEBUT00000021356.1">
    <property type="protein sequence ID" value="ENSEBUP00000020780.1"/>
    <property type="gene ID" value="ENSEBUG00000012847.1"/>
</dbReference>
<feature type="compositionally biased region" description="Low complexity" evidence="1">
    <location>
        <begin position="248"/>
        <end position="260"/>
    </location>
</feature>
<dbReference type="SUPFAM" id="SSF47986">
    <property type="entry name" value="DEATH domain"/>
    <property type="match status" value="1"/>
</dbReference>
<dbReference type="GO" id="GO:0043422">
    <property type="term" value="F:protein kinase B binding"/>
    <property type="evidence" value="ECO:0007669"/>
    <property type="project" value="TreeGrafter"/>
</dbReference>
<protein>
    <recommendedName>
        <fullName evidence="2">CARD domain-containing protein</fullName>
    </recommendedName>
</protein>
<evidence type="ECO:0000256" key="1">
    <source>
        <dbReference type="SAM" id="MobiDB-lite"/>
    </source>
</evidence>
<dbReference type="InterPro" id="IPR001315">
    <property type="entry name" value="CARD"/>
</dbReference>
<keyword evidence="4" id="KW-1185">Reference proteome</keyword>
<dbReference type="Pfam" id="PF00619">
    <property type="entry name" value="CARD"/>
    <property type="match status" value="1"/>
</dbReference>
<dbReference type="GO" id="GO:0032449">
    <property type="term" value="C:CBM complex"/>
    <property type="evidence" value="ECO:0007669"/>
    <property type="project" value="TreeGrafter"/>
</dbReference>
<name>A0A8C4QWM1_EPTBU</name>
<dbReference type="GO" id="GO:0019209">
    <property type="term" value="F:kinase activator activity"/>
    <property type="evidence" value="ECO:0007669"/>
    <property type="project" value="TreeGrafter"/>
</dbReference>
<dbReference type="GeneTree" id="ENSGT00940000174373"/>
<dbReference type="InterPro" id="IPR033238">
    <property type="entry name" value="BCL10/E10"/>
</dbReference>
<organism evidence="3 4">
    <name type="scientific">Eptatretus burgeri</name>
    <name type="common">Inshore hagfish</name>
    <dbReference type="NCBI Taxonomy" id="7764"/>
    <lineage>
        <taxon>Eukaryota</taxon>
        <taxon>Metazoa</taxon>
        <taxon>Chordata</taxon>
        <taxon>Craniata</taxon>
        <taxon>Vertebrata</taxon>
        <taxon>Cyclostomata</taxon>
        <taxon>Myxini</taxon>
        <taxon>Myxiniformes</taxon>
        <taxon>Myxinidae</taxon>
        <taxon>Eptatretinae</taxon>
        <taxon>Eptatretus</taxon>
    </lineage>
</organism>
<reference evidence="3" key="2">
    <citation type="submission" date="2025-09" db="UniProtKB">
        <authorList>
            <consortium name="Ensembl"/>
        </authorList>
    </citation>
    <scope>IDENTIFICATION</scope>
</reference>
<dbReference type="Gene3D" id="1.10.533.10">
    <property type="entry name" value="Death Domain, Fas"/>
    <property type="match status" value="1"/>
</dbReference>
<feature type="region of interest" description="Disordered" evidence="1">
    <location>
        <begin position="149"/>
        <end position="203"/>
    </location>
</feature>
<dbReference type="PANTHER" id="PTHR34920:SF1">
    <property type="entry name" value="B-CELL LYMPHOMA_LEUKEMIA 10"/>
    <property type="match status" value="1"/>
</dbReference>
<feature type="domain" description="CARD" evidence="2">
    <location>
        <begin position="1"/>
        <end position="73"/>
    </location>
</feature>
<dbReference type="PANTHER" id="PTHR34920">
    <property type="entry name" value="B-CELL LYMPHOMA/LEUKEMIA 10"/>
    <property type="match status" value="1"/>
</dbReference>
<evidence type="ECO:0000313" key="4">
    <source>
        <dbReference type="Proteomes" id="UP000694388"/>
    </source>
</evidence>
<feature type="compositionally biased region" description="Basic and acidic residues" evidence="1">
    <location>
        <begin position="272"/>
        <end position="282"/>
    </location>
</feature>